<dbReference type="PATRIC" id="fig|45065.4.peg.298"/>
<dbReference type="OrthoDB" id="5642770at2"/>
<protein>
    <submittedName>
        <fullName evidence="1">Uncharacterized protein</fullName>
    </submittedName>
</protein>
<dbReference type="RefSeq" id="WP_028387059.1">
    <property type="nucleotide sequence ID" value="NZ_CAAAHN010000001.1"/>
</dbReference>
<comment type="caution">
    <text evidence="1">The sequence shown here is derived from an EMBL/GenBank/DDBJ whole genome shotgun (WGS) entry which is preliminary data.</text>
</comment>
<evidence type="ECO:0000313" key="1">
    <source>
        <dbReference type="EMBL" id="KTD04249.1"/>
    </source>
</evidence>
<gene>
    <name evidence="1" type="ORF">Lgee_0279</name>
</gene>
<evidence type="ECO:0000313" key="2">
    <source>
        <dbReference type="Proteomes" id="UP000054785"/>
    </source>
</evidence>
<keyword evidence="2" id="KW-1185">Reference proteome</keyword>
<dbReference type="AlphaFoldDB" id="A0A0W0U9P7"/>
<dbReference type="Proteomes" id="UP000054785">
    <property type="component" value="Unassembled WGS sequence"/>
</dbReference>
<dbReference type="EMBL" id="LNYC01000005">
    <property type="protein sequence ID" value="KTD04249.1"/>
    <property type="molecule type" value="Genomic_DNA"/>
</dbReference>
<reference evidence="1 2" key="1">
    <citation type="submission" date="2015-11" db="EMBL/GenBank/DDBJ databases">
        <title>Genomic analysis of 38 Legionella species identifies large and diverse effector repertoires.</title>
        <authorList>
            <person name="Burstein D."/>
            <person name="Amaro F."/>
            <person name="Zusman T."/>
            <person name="Lifshitz Z."/>
            <person name="Cohen O."/>
            <person name="Gilbert J.A."/>
            <person name="Pupko T."/>
            <person name="Shuman H.A."/>
            <person name="Segal G."/>
        </authorList>
    </citation>
    <scope>NUCLEOTIDE SEQUENCE [LARGE SCALE GENOMIC DNA]</scope>
    <source>
        <strain evidence="1 2">ATCC 49504</strain>
    </source>
</reference>
<name>A0A0W0U9P7_9GAMM</name>
<proteinExistence type="predicted"/>
<organism evidence="1 2">
    <name type="scientific">Legionella geestiana</name>
    <dbReference type="NCBI Taxonomy" id="45065"/>
    <lineage>
        <taxon>Bacteria</taxon>
        <taxon>Pseudomonadati</taxon>
        <taxon>Pseudomonadota</taxon>
        <taxon>Gammaproteobacteria</taxon>
        <taxon>Legionellales</taxon>
        <taxon>Legionellaceae</taxon>
        <taxon>Legionella</taxon>
    </lineage>
</organism>
<accession>A0A0W0U9P7</accession>
<sequence length="266" mass="29006">MALFNPFSFITETSMFPHARLLRTSFWHKIKDTWKVIAGERQWGINISRPGLIDFAGLLVEAGLARGLWRLGTLTRGAKGLLPKFLFGVLTGFMAAITLPLTGVRMAVALAMTLTALPIVGLVHLVARGVDASRADSLQQAEAVQGSPANPDNPYLRGVSTVSQTLREYLSLTGDIEHAVAEIRVSEERVSEYTLVIKGDADKKRDKEKTSKFYIRCTAQSLTSDARLRALFTHNIGGLTSIVERNSREFQPLAEALTAAPTGTAP</sequence>